<dbReference type="EMBL" id="JBHTJH010000001">
    <property type="protein sequence ID" value="MFD0860726.1"/>
    <property type="molecule type" value="Genomic_DNA"/>
</dbReference>
<gene>
    <name evidence="1" type="ORF">ACFQ1M_00790</name>
</gene>
<protein>
    <recommendedName>
        <fullName evidence="3">Lipoprotein</fullName>
    </recommendedName>
</protein>
<evidence type="ECO:0008006" key="3">
    <source>
        <dbReference type="Google" id="ProtNLM"/>
    </source>
</evidence>
<evidence type="ECO:0000313" key="2">
    <source>
        <dbReference type="Proteomes" id="UP001596978"/>
    </source>
</evidence>
<sequence>MKRILFSLTILIAASSCSKEEENPFLISKGTIGKLTKDTTVAELDAIFANDSLVKRIGEGDYAQAGSDMYIVYEKGGKRLFSLVPKEQHDPDETIADIQIFDGRFTSVKGIGLKSTFKDITENHKIDKIENTLRNVVIFVNELDAYFTIDKKELPADLRYDSTVKIEATQIPDDAEIKFFMISW</sequence>
<evidence type="ECO:0000313" key="1">
    <source>
        <dbReference type="EMBL" id="MFD0860726.1"/>
    </source>
</evidence>
<dbReference type="RefSeq" id="WP_386402475.1">
    <property type="nucleotide sequence ID" value="NZ_JBHTJH010000001.1"/>
</dbReference>
<organism evidence="1 2">
    <name type="scientific">Sungkyunkwania multivorans</name>
    <dbReference type="NCBI Taxonomy" id="1173618"/>
    <lineage>
        <taxon>Bacteria</taxon>
        <taxon>Pseudomonadati</taxon>
        <taxon>Bacteroidota</taxon>
        <taxon>Flavobacteriia</taxon>
        <taxon>Flavobacteriales</taxon>
        <taxon>Flavobacteriaceae</taxon>
        <taxon>Sungkyunkwania</taxon>
    </lineage>
</organism>
<comment type="caution">
    <text evidence="1">The sequence shown here is derived from an EMBL/GenBank/DDBJ whole genome shotgun (WGS) entry which is preliminary data.</text>
</comment>
<dbReference type="Proteomes" id="UP001596978">
    <property type="component" value="Unassembled WGS sequence"/>
</dbReference>
<proteinExistence type="predicted"/>
<dbReference type="PROSITE" id="PS51257">
    <property type="entry name" value="PROKAR_LIPOPROTEIN"/>
    <property type="match status" value="1"/>
</dbReference>
<keyword evidence="2" id="KW-1185">Reference proteome</keyword>
<reference evidence="2" key="1">
    <citation type="journal article" date="2019" name="Int. J. Syst. Evol. Microbiol.">
        <title>The Global Catalogue of Microorganisms (GCM) 10K type strain sequencing project: providing services to taxonomists for standard genome sequencing and annotation.</title>
        <authorList>
            <consortium name="The Broad Institute Genomics Platform"/>
            <consortium name="The Broad Institute Genome Sequencing Center for Infectious Disease"/>
            <person name="Wu L."/>
            <person name="Ma J."/>
        </authorList>
    </citation>
    <scope>NUCLEOTIDE SEQUENCE [LARGE SCALE GENOMIC DNA]</scope>
    <source>
        <strain evidence="2">CCUG 62952</strain>
    </source>
</reference>
<accession>A0ABW3CSN9</accession>
<name>A0ABW3CSN9_9FLAO</name>